<keyword evidence="1" id="KW-0805">Transcription regulation</keyword>
<dbReference type="Gene3D" id="1.10.357.10">
    <property type="entry name" value="Tetracycline Repressor, domain 2"/>
    <property type="match status" value="1"/>
</dbReference>
<dbReference type="PANTHER" id="PTHR30055:SF234">
    <property type="entry name" value="HTH-TYPE TRANSCRIPTIONAL REGULATOR BETI"/>
    <property type="match status" value="1"/>
</dbReference>
<protein>
    <submittedName>
        <fullName evidence="6">AcrR family transcriptional regulator</fullName>
    </submittedName>
</protein>
<evidence type="ECO:0000313" key="7">
    <source>
        <dbReference type="Proteomes" id="UP000552709"/>
    </source>
</evidence>
<keyword evidence="7" id="KW-1185">Reference proteome</keyword>
<evidence type="ECO:0000256" key="3">
    <source>
        <dbReference type="ARBA" id="ARBA00023163"/>
    </source>
</evidence>
<dbReference type="InterPro" id="IPR050109">
    <property type="entry name" value="HTH-type_TetR-like_transc_reg"/>
</dbReference>
<dbReference type="Pfam" id="PF00440">
    <property type="entry name" value="TetR_N"/>
    <property type="match status" value="1"/>
</dbReference>
<reference evidence="6 7" key="1">
    <citation type="submission" date="2020-08" db="EMBL/GenBank/DDBJ databases">
        <title>Genomic Encyclopedia of Type Strains, Phase IV (KMG-IV): sequencing the most valuable type-strain genomes for metagenomic binning, comparative biology and taxonomic classification.</title>
        <authorList>
            <person name="Goeker M."/>
        </authorList>
    </citation>
    <scope>NUCLEOTIDE SEQUENCE [LARGE SCALE GENOMIC DNA]</scope>
    <source>
        <strain evidence="6 7">DSM 27939</strain>
    </source>
</reference>
<dbReference type="InterPro" id="IPR041479">
    <property type="entry name" value="TetR_CgmR_C"/>
</dbReference>
<dbReference type="PRINTS" id="PR00455">
    <property type="entry name" value="HTHTETR"/>
</dbReference>
<dbReference type="InterPro" id="IPR009057">
    <property type="entry name" value="Homeodomain-like_sf"/>
</dbReference>
<dbReference type="GO" id="GO:0003700">
    <property type="term" value="F:DNA-binding transcription factor activity"/>
    <property type="evidence" value="ECO:0007669"/>
    <property type="project" value="TreeGrafter"/>
</dbReference>
<feature type="domain" description="HTH tetR-type" evidence="5">
    <location>
        <begin position="8"/>
        <end position="67"/>
    </location>
</feature>
<comment type="caution">
    <text evidence="6">The sequence shown here is derived from an EMBL/GenBank/DDBJ whole genome shotgun (WGS) entry which is preliminary data.</text>
</comment>
<name>A0A7W8JXG3_9DEIO</name>
<evidence type="ECO:0000259" key="5">
    <source>
        <dbReference type="PROSITE" id="PS50977"/>
    </source>
</evidence>
<evidence type="ECO:0000256" key="1">
    <source>
        <dbReference type="ARBA" id="ARBA00023015"/>
    </source>
</evidence>
<keyword evidence="3" id="KW-0804">Transcription</keyword>
<dbReference type="PROSITE" id="PS50977">
    <property type="entry name" value="HTH_TETR_2"/>
    <property type="match status" value="1"/>
</dbReference>
<sequence length="184" mass="19879">MAKRQPPELTRTTLLQAATRVIRTHGATLSLDAVAREAGISKGGLLHHYPTKDHLLTALAHALVDQFRDELRAAHASEIATHGDTPGAWLRAYIHVSFTPAQDTELLSTALAPIATLPDLLPDLQAAQAFLITDAQADGLPPGRAHAIRLACDGLWTGHHLGLPDLTNEQRAALKEELLSWTRP</sequence>
<dbReference type="PANTHER" id="PTHR30055">
    <property type="entry name" value="HTH-TYPE TRANSCRIPTIONAL REGULATOR RUTR"/>
    <property type="match status" value="1"/>
</dbReference>
<gene>
    <name evidence="6" type="ORF">HNQ08_002844</name>
</gene>
<dbReference type="InterPro" id="IPR001647">
    <property type="entry name" value="HTH_TetR"/>
</dbReference>
<accession>A0A7W8JXG3</accession>
<proteinExistence type="predicted"/>
<dbReference type="RefSeq" id="WP_184133153.1">
    <property type="nucleotide sequence ID" value="NZ_JACHFL010000006.1"/>
</dbReference>
<evidence type="ECO:0000313" key="6">
    <source>
        <dbReference type="EMBL" id="MBB5363738.1"/>
    </source>
</evidence>
<dbReference type="Pfam" id="PF17937">
    <property type="entry name" value="TetR_C_28"/>
    <property type="match status" value="1"/>
</dbReference>
<dbReference type="EMBL" id="JACHFL010000006">
    <property type="protein sequence ID" value="MBB5363738.1"/>
    <property type="molecule type" value="Genomic_DNA"/>
</dbReference>
<organism evidence="6 7">
    <name type="scientific">Deinococcus humi</name>
    <dbReference type="NCBI Taxonomy" id="662880"/>
    <lineage>
        <taxon>Bacteria</taxon>
        <taxon>Thermotogati</taxon>
        <taxon>Deinococcota</taxon>
        <taxon>Deinococci</taxon>
        <taxon>Deinococcales</taxon>
        <taxon>Deinococcaceae</taxon>
        <taxon>Deinococcus</taxon>
    </lineage>
</organism>
<dbReference type="AlphaFoldDB" id="A0A7W8JXG3"/>
<evidence type="ECO:0000256" key="4">
    <source>
        <dbReference type="PROSITE-ProRule" id="PRU00335"/>
    </source>
</evidence>
<feature type="DNA-binding region" description="H-T-H motif" evidence="4">
    <location>
        <begin position="30"/>
        <end position="49"/>
    </location>
</feature>
<keyword evidence="2 4" id="KW-0238">DNA-binding</keyword>
<dbReference type="SUPFAM" id="SSF46689">
    <property type="entry name" value="Homeodomain-like"/>
    <property type="match status" value="1"/>
</dbReference>
<dbReference type="InterPro" id="IPR036271">
    <property type="entry name" value="Tet_transcr_reg_TetR-rel_C_sf"/>
</dbReference>
<dbReference type="GO" id="GO:0000976">
    <property type="term" value="F:transcription cis-regulatory region binding"/>
    <property type="evidence" value="ECO:0007669"/>
    <property type="project" value="TreeGrafter"/>
</dbReference>
<evidence type="ECO:0000256" key="2">
    <source>
        <dbReference type="ARBA" id="ARBA00023125"/>
    </source>
</evidence>
<dbReference type="Proteomes" id="UP000552709">
    <property type="component" value="Unassembled WGS sequence"/>
</dbReference>
<dbReference type="SUPFAM" id="SSF48498">
    <property type="entry name" value="Tetracyclin repressor-like, C-terminal domain"/>
    <property type="match status" value="1"/>
</dbReference>